<dbReference type="SUPFAM" id="SSF51735">
    <property type="entry name" value="NAD(P)-binding Rossmann-fold domains"/>
    <property type="match status" value="1"/>
</dbReference>
<dbReference type="Proteomes" id="UP001634394">
    <property type="component" value="Unassembled WGS sequence"/>
</dbReference>
<dbReference type="FunFam" id="3.40.50.720:FF:000084">
    <property type="entry name" value="Short-chain dehydrogenase reductase"/>
    <property type="match status" value="1"/>
</dbReference>
<dbReference type="InterPro" id="IPR002347">
    <property type="entry name" value="SDR_fam"/>
</dbReference>
<dbReference type="EMBL" id="JBJQND010000012">
    <property type="protein sequence ID" value="KAL3859910.1"/>
    <property type="molecule type" value="Genomic_DNA"/>
</dbReference>
<evidence type="ECO:0000313" key="3">
    <source>
        <dbReference type="Proteomes" id="UP001634394"/>
    </source>
</evidence>
<organism evidence="2 3">
    <name type="scientific">Sinanodonta woodiana</name>
    <name type="common">Chinese pond mussel</name>
    <name type="synonym">Anodonta woodiana</name>
    <dbReference type="NCBI Taxonomy" id="1069815"/>
    <lineage>
        <taxon>Eukaryota</taxon>
        <taxon>Metazoa</taxon>
        <taxon>Spiralia</taxon>
        <taxon>Lophotrochozoa</taxon>
        <taxon>Mollusca</taxon>
        <taxon>Bivalvia</taxon>
        <taxon>Autobranchia</taxon>
        <taxon>Heteroconchia</taxon>
        <taxon>Palaeoheterodonta</taxon>
        <taxon>Unionida</taxon>
        <taxon>Unionoidea</taxon>
        <taxon>Unionidae</taxon>
        <taxon>Unioninae</taxon>
        <taxon>Sinanodonta</taxon>
    </lineage>
</organism>
<evidence type="ECO:0000256" key="1">
    <source>
        <dbReference type="ARBA" id="ARBA00006484"/>
    </source>
</evidence>
<keyword evidence="3" id="KW-1185">Reference proteome</keyword>
<dbReference type="Pfam" id="PF13561">
    <property type="entry name" value="adh_short_C2"/>
    <property type="match status" value="1"/>
</dbReference>
<comment type="similarity">
    <text evidence="1">Belongs to the short-chain dehydrogenases/reductases (SDR) family.</text>
</comment>
<reference evidence="2 3" key="1">
    <citation type="submission" date="2024-11" db="EMBL/GenBank/DDBJ databases">
        <title>Chromosome-level genome assembly of the freshwater bivalve Anodonta woodiana.</title>
        <authorList>
            <person name="Chen X."/>
        </authorList>
    </citation>
    <scope>NUCLEOTIDE SEQUENCE [LARGE SCALE GENOMIC DNA]</scope>
    <source>
        <strain evidence="2">MN2024</strain>
        <tissue evidence="2">Gills</tissue>
    </source>
</reference>
<dbReference type="PANTHER" id="PTHR43943">
    <property type="entry name" value="DEHYDROGENASE/REDUCTASE (SDR FAMILY) MEMBER 4"/>
    <property type="match status" value="1"/>
</dbReference>
<accession>A0ABD3VE96</accession>
<dbReference type="AlphaFoldDB" id="A0ABD3VE96"/>
<name>A0ABD3VE96_SINWO</name>
<evidence type="ECO:0008006" key="4">
    <source>
        <dbReference type="Google" id="ProtNLM"/>
    </source>
</evidence>
<protein>
    <recommendedName>
        <fullName evidence="4">Dehydrogenase/reductase SDR family member 4</fullName>
    </recommendedName>
</protein>
<dbReference type="PANTHER" id="PTHR43943:SF2">
    <property type="entry name" value="DEHYDROGENASE_REDUCTASE 4"/>
    <property type="match status" value="1"/>
</dbReference>
<dbReference type="NCBIfam" id="NF005559">
    <property type="entry name" value="PRK07231.1"/>
    <property type="match status" value="1"/>
</dbReference>
<gene>
    <name evidence="2" type="ORF">ACJMK2_010094</name>
</gene>
<comment type="caution">
    <text evidence="2">The sequence shown here is derived from an EMBL/GenBank/DDBJ whole genome shotgun (WGS) entry which is preliminary data.</text>
</comment>
<evidence type="ECO:0000313" key="2">
    <source>
        <dbReference type="EMBL" id="KAL3859910.1"/>
    </source>
</evidence>
<dbReference type="InterPro" id="IPR036291">
    <property type="entry name" value="NAD(P)-bd_dom_sf"/>
</dbReference>
<dbReference type="Gene3D" id="3.40.50.720">
    <property type="entry name" value="NAD(P)-binding Rossmann-like Domain"/>
    <property type="match status" value="1"/>
</dbReference>
<dbReference type="PRINTS" id="PR00080">
    <property type="entry name" value="SDRFAMILY"/>
</dbReference>
<sequence>MFTKLYNSSVVARVGRTSLRLMSSSLRKLDGKVAIVTASTEGIGLAIARRLGQDGAKVMVSSRKQTNVDKAVEELKAEKLTVAGTVCHVSKAEDRQKLIKTTLSTFGGIDILVSNAAANPTFGPILDTTESAWDKIFETNVKAAFLLCKDVVPHMEARGGGSVIFVSSYAGYTPIEYLGPYSVSKTALIGLTKALVPQLSQSNIRVNAIAPGVIKTKFSEALWKDETVHDMLLKSIPMRRIGEPPECAGLVSFLASDDASYITGECVMVSGGIPGRL</sequence>
<dbReference type="PRINTS" id="PR00081">
    <property type="entry name" value="GDHRDH"/>
</dbReference>
<proteinExistence type="inferred from homology"/>